<accession>A0A6J4RGC9</accession>
<dbReference type="PANTHER" id="PTHR33993:SF5">
    <property type="entry name" value="GLYOXALASE"/>
    <property type="match status" value="1"/>
</dbReference>
<name>A0A6J4RGC9_9ACTN</name>
<evidence type="ECO:0000259" key="2">
    <source>
        <dbReference type="PROSITE" id="PS51819"/>
    </source>
</evidence>
<feature type="compositionally biased region" description="Low complexity" evidence="1">
    <location>
        <begin position="161"/>
        <end position="182"/>
    </location>
</feature>
<dbReference type="InterPro" id="IPR037523">
    <property type="entry name" value="VOC_core"/>
</dbReference>
<dbReference type="InterPro" id="IPR029068">
    <property type="entry name" value="Glyas_Bleomycin-R_OHBP_Dase"/>
</dbReference>
<dbReference type="InterPro" id="IPR052164">
    <property type="entry name" value="Anthracycline_SecMetBiosynth"/>
</dbReference>
<feature type="domain" description="VOC" evidence="2">
    <location>
        <begin position="39"/>
        <end position="153"/>
    </location>
</feature>
<proteinExistence type="predicted"/>
<dbReference type="AlphaFoldDB" id="A0A6J4RGC9"/>
<organism evidence="3">
    <name type="scientific">uncultured Solirubrobacteraceae bacterium</name>
    <dbReference type="NCBI Taxonomy" id="1162706"/>
    <lineage>
        <taxon>Bacteria</taxon>
        <taxon>Bacillati</taxon>
        <taxon>Actinomycetota</taxon>
        <taxon>Thermoleophilia</taxon>
        <taxon>Solirubrobacterales</taxon>
        <taxon>Solirubrobacteraceae</taxon>
        <taxon>environmental samples</taxon>
    </lineage>
</organism>
<evidence type="ECO:0000256" key="1">
    <source>
        <dbReference type="SAM" id="MobiDB-lite"/>
    </source>
</evidence>
<dbReference type="PROSITE" id="PS51819">
    <property type="entry name" value="VOC"/>
    <property type="match status" value="1"/>
</dbReference>
<reference evidence="3" key="1">
    <citation type="submission" date="2020-02" db="EMBL/GenBank/DDBJ databases">
        <authorList>
            <person name="Meier V. D."/>
        </authorList>
    </citation>
    <scope>NUCLEOTIDE SEQUENCE</scope>
    <source>
        <strain evidence="3">AVDCRST_MAG65</strain>
    </source>
</reference>
<dbReference type="EMBL" id="CADCVL010000059">
    <property type="protein sequence ID" value="CAA9466822.1"/>
    <property type="molecule type" value="Genomic_DNA"/>
</dbReference>
<protein>
    <recommendedName>
        <fullName evidence="2">VOC domain-containing protein</fullName>
    </recommendedName>
</protein>
<sequence length="190" mass="20658">MRGSRAPDAVVRRRGAESPTLARPALDDGMGELMARVTGIGGFFFRARDPDALNEWYARHFGVIMLDSREYSDPGWFQDRGETVFSAFAQDSDAFGAPDRTWKINFRVTDLDGAVEELRAAGVRVDPHETDYPNGRFAELEDPEGNRIQLWEPNAASLARDPGPGAGPSTASATSSADAAGTPRDRREGG</sequence>
<dbReference type="InterPro" id="IPR041581">
    <property type="entry name" value="Glyoxalase_6"/>
</dbReference>
<evidence type="ECO:0000313" key="3">
    <source>
        <dbReference type="EMBL" id="CAA9466822.1"/>
    </source>
</evidence>
<feature type="region of interest" description="Disordered" evidence="1">
    <location>
        <begin position="126"/>
        <end position="190"/>
    </location>
</feature>
<dbReference type="Pfam" id="PF18029">
    <property type="entry name" value="Glyoxalase_6"/>
    <property type="match status" value="1"/>
</dbReference>
<dbReference type="SUPFAM" id="SSF54593">
    <property type="entry name" value="Glyoxalase/Bleomycin resistance protein/Dihydroxybiphenyl dioxygenase"/>
    <property type="match status" value="1"/>
</dbReference>
<dbReference type="PANTHER" id="PTHR33993">
    <property type="entry name" value="GLYOXALASE-RELATED"/>
    <property type="match status" value="1"/>
</dbReference>
<gene>
    <name evidence="3" type="ORF">AVDCRST_MAG65-371</name>
</gene>
<dbReference type="Gene3D" id="3.10.180.10">
    <property type="entry name" value="2,3-Dihydroxybiphenyl 1,2-Dioxygenase, domain 1"/>
    <property type="match status" value="1"/>
</dbReference>